<gene>
    <name evidence="6" type="ORF">ACFPEL_26260</name>
</gene>
<name>A0ABV9RS04_9PSEU</name>
<evidence type="ECO:0000256" key="2">
    <source>
        <dbReference type="ARBA" id="ARBA00023125"/>
    </source>
</evidence>
<keyword evidence="7" id="KW-1185">Reference proteome</keyword>
<dbReference type="InterPro" id="IPR001867">
    <property type="entry name" value="OmpR/PhoB-type_DNA-bd"/>
</dbReference>
<proteinExistence type="predicted"/>
<feature type="domain" description="OmpR/PhoB-type" evidence="5">
    <location>
        <begin position="327"/>
        <end position="392"/>
    </location>
</feature>
<dbReference type="RefSeq" id="WP_274189953.1">
    <property type="nucleotide sequence ID" value="NZ_BAABHN010000052.1"/>
</dbReference>
<dbReference type="Proteomes" id="UP001595909">
    <property type="component" value="Unassembled WGS sequence"/>
</dbReference>
<keyword evidence="1" id="KW-0805">Transcription regulation</keyword>
<evidence type="ECO:0000259" key="5">
    <source>
        <dbReference type="SMART" id="SM00862"/>
    </source>
</evidence>
<dbReference type="InterPro" id="IPR003018">
    <property type="entry name" value="GAF"/>
</dbReference>
<dbReference type="SMART" id="SM00862">
    <property type="entry name" value="Trans_reg_C"/>
    <property type="match status" value="1"/>
</dbReference>
<accession>A0ABV9RS04</accession>
<dbReference type="Gene3D" id="3.30.450.40">
    <property type="match status" value="1"/>
</dbReference>
<feature type="region of interest" description="Disordered" evidence="4">
    <location>
        <begin position="1"/>
        <end position="23"/>
    </location>
</feature>
<sequence>MPVGDGDGGRPATGAPTDDPVERGRLLERIRDAVLSGTVGPASPRDVVSASWRRSLDAHVDPDHGRPRHVFGADELDEVRGSHVLAPVLPVLRRTVLDAADEAVHMMIVTDARGHILWREGNTGVLRRADDVALVEGTRWSEDSIGTNAMGTALADGRAVQIHSAEHLVRLYRTWTCAAAPIHDPDTGEVIAAVDLTGPLSTFHPSTLALVRAAAELAEMTLRARLVERDERLRARNEPHLDGLRGEPGALLAPRGRVLTARPDGWLPERVPIPQDGDRVDLGDRGEGLLEPLAEGWLLRLAPRTTSRPTLALPFLGAERPVARLDGRPVRISLRHAEMLVLLALHPDGLTADQLARALYGEAGNPVTVRSEVHRLRAALGSSIISTQPYRLRVRVDADFIDVRAALRERRLPPPDVLRRGTLLPTSDAPGVREERDVIEVGVRGAVLRRGDVDALWALAQTESGAEDPEIARRLRRLLPDGDPRRDRIVDRSA</sequence>
<evidence type="ECO:0000256" key="1">
    <source>
        <dbReference type="ARBA" id="ARBA00023015"/>
    </source>
</evidence>
<dbReference type="Pfam" id="PF01590">
    <property type="entry name" value="GAF"/>
    <property type="match status" value="1"/>
</dbReference>
<feature type="compositionally biased region" description="Gly residues" evidence="4">
    <location>
        <begin position="1"/>
        <end position="11"/>
    </location>
</feature>
<dbReference type="InterPro" id="IPR029016">
    <property type="entry name" value="GAF-like_dom_sf"/>
</dbReference>
<dbReference type="InterPro" id="IPR036388">
    <property type="entry name" value="WH-like_DNA-bd_sf"/>
</dbReference>
<evidence type="ECO:0000256" key="4">
    <source>
        <dbReference type="SAM" id="MobiDB-lite"/>
    </source>
</evidence>
<protein>
    <submittedName>
        <fullName evidence="6">GAF domain-containing protein</fullName>
    </submittedName>
</protein>
<dbReference type="Gene3D" id="1.10.10.10">
    <property type="entry name" value="Winged helix-like DNA-binding domain superfamily/Winged helix DNA-binding domain"/>
    <property type="match status" value="1"/>
</dbReference>
<evidence type="ECO:0000313" key="7">
    <source>
        <dbReference type="Proteomes" id="UP001595909"/>
    </source>
</evidence>
<keyword evidence="3" id="KW-0804">Transcription</keyword>
<organism evidence="6 7">
    <name type="scientific">Actinomycetospora chibensis</name>
    <dbReference type="NCBI Taxonomy" id="663606"/>
    <lineage>
        <taxon>Bacteria</taxon>
        <taxon>Bacillati</taxon>
        <taxon>Actinomycetota</taxon>
        <taxon>Actinomycetes</taxon>
        <taxon>Pseudonocardiales</taxon>
        <taxon>Pseudonocardiaceae</taxon>
        <taxon>Actinomycetospora</taxon>
    </lineage>
</organism>
<evidence type="ECO:0000256" key="3">
    <source>
        <dbReference type="ARBA" id="ARBA00023163"/>
    </source>
</evidence>
<dbReference type="EMBL" id="JBHSIM010000052">
    <property type="protein sequence ID" value="MFC4835937.1"/>
    <property type="molecule type" value="Genomic_DNA"/>
</dbReference>
<comment type="caution">
    <text evidence="6">The sequence shown here is derived from an EMBL/GenBank/DDBJ whole genome shotgun (WGS) entry which is preliminary data.</text>
</comment>
<evidence type="ECO:0000313" key="6">
    <source>
        <dbReference type="EMBL" id="MFC4835937.1"/>
    </source>
</evidence>
<reference evidence="7" key="1">
    <citation type="journal article" date="2019" name="Int. J. Syst. Evol. Microbiol.">
        <title>The Global Catalogue of Microorganisms (GCM) 10K type strain sequencing project: providing services to taxonomists for standard genome sequencing and annotation.</title>
        <authorList>
            <consortium name="The Broad Institute Genomics Platform"/>
            <consortium name="The Broad Institute Genome Sequencing Center for Infectious Disease"/>
            <person name="Wu L."/>
            <person name="Ma J."/>
        </authorList>
    </citation>
    <scope>NUCLEOTIDE SEQUENCE [LARGE SCALE GENOMIC DNA]</scope>
    <source>
        <strain evidence="7">CCUG 50347</strain>
    </source>
</reference>
<keyword evidence="2" id="KW-0238">DNA-binding</keyword>